<name>A0A1G8M163_9MICC</name>
<reference evidence="2" key="1">
    <citation type="submission" date="2016-10" db="EMBL/GenBank/DDBJ databases">
        <authorList>
            <person name="Varghese N."/>
            <person name="Submissions S."/>
        </authorList>
    </citation>
    <scope>NUCLEOTIDE SEQUENCE [LARGE SCALE GENOMIC DNA]</scope>
    <source>
        <strain evidence="2">CGMCC 1.10783</strain>
    </source>
</reference>
<sequence>MTNERMTISRPEDILGYIPHALGLWPEESLVALTLQGKTLGATLRADLPPDSRPSRLAAFAGKIGEYLAADSSADGALLVVYSGSGWEDGTAGERHRPLFRCLEEMLAAGGLVLRDAWLVGPGHWRGAFCEDPACCPWPGHPVEKIHDSRLNAEMVFRGSSVAPAVSADPPSAPYAGPADPGLEEEEAAALERFGELWRDRTSLGTMLDAWLRVLDRADGAPALGTASAAFLRASLRIPAWRDAVAVGAAAGRDTACAGAEAFGFFRGGIRRGLQLPDELACVPGAAEHADATEQTDAPAPERGSVSFQARGGNAAKTRARKDPAALLRYGDVLLGLHPAVPDWKRLDALERVLGELAARGGGEARAAALTLRGWIQWCRGSGSLADALLSQAEAEHPGYRLAALLMELVHRGTLCGWARNRAAAWRRFGGTAA</sequence>
<evidence type="ECO:0008006" key="3">
    <source>
        <dbReference type="Google" id="ProtNLM"/>
    </source>
</evidence>
<dbReference type="STRING" id="1045773.SAMN05216555_103238"/>
<dbReference type="InterPro" id="IPR025447">
    <property type="entry name" value="DUF4192"/>
</dbReference>
<keyword evidence="2" id="KW-1185">Reference proteome</keyword>
<dbReference type="AlphaFoldDB" id="A0A1G8M163"/>
<accession>A0A1G8M163</accession>
<evidence type="ECO:0000313" key="1">
    <source>
        <dbReference type="EMBL" id="SDI61678.1"/>
    </source>
</evidence>
<proteinExistence type="predicted"/>
<organism evidence="1 2">
    <name type="scientific">Arthrobacter cupressi</name>
    <dbReference type="NCBI Taxonomy" id="1045773"/>
    <lineage>
        <taxon>Bacteria</taxon>
        <taxon>Bacillati</taxon>
        <taxon>Actinomycetota</taxon>
        <taxon>Actinomycetes</taxon>
        <taxon>Micrococcales</taxon>
        <taxon>Micrococcaceae</taxon>
        <taxon>Arthrobacter</taxon>
    </lineage>
</organism>
<protein>
    <recommendedName>
        <fullName evidence="3">DUF4192 domain-containing protein</fullName>
    </recommendedName>
</protein>
<dbReference type="RefSeq" id="WP_074587536.1">
    <property type="nucleotide sequence ID" value="NZ_FNEI01000003.1"/>
</dbReference>
<dbReference type="Proteomes" id="UP000182130">
    <property type="component" value="Unassembled WGS sequence"/>
</dbReference>
<dbReference type="Pfam" id="PF13830">
    <property type="entry name" value="DUF4192"/>
    <property type="match status" value="2"/>
</dbReference>
<dbReference type="OrthoDB" id="4954868at2"/>
<evidence type="ECO:0000313" key="2">
    <source>
        <dbReference type="Proteomes" id="UP000182130"/>
    </source>
</evidence>
<gene>
    <name evidence="1" type="ORF">SAMN05216555_103238</name>
</gene>
<dbReference type="EMBL" id="FNEI01000003">
    <property type="protein sequence ID" value="SDI61678.1"/>
    <property type="molecule type" value="Genomic_DNA"/>
</dbReference>